<reference evidence="2" key="1">
    <citation type="journal article" date="2009" name="PLoS Genet.">
        <title>Organised genome dynamics in the Escherichia coli species results in highly diverse adaptive paths.</title>
        <authorList>
            <person name="Touchon M."/>
            <person name="Hoede C."/>
            <person name="Tenaillon O."/>
            <person name="Barbe V."/>
            <person name="Baeriswyl S."/>
            <person name="Bidet P."/>
            <person name="Bingen E."/>
            <person name="Bonacorsi S."/>
            <person name="Bouchier C."/>
            <person name="Bouvet O."/>
            <person name="Calteau A."/>
            <person name="Chiapello H."/>
            <person name="Clermont O."/>
            <person name="Cruveiller S."/>
            <person name="Danchin A."/>
            <person name="Diard M."/>
            <person name="Dossat C."/>
            <person name="Karoui M.E."/>
            <person name="Frapy E."/>
            <person name="Garry L."/>
            <person name="Ghigo J.M."/>
            <person name="Gilles A.M."/>
            <person name="Johnson J."/>
            <person name="Le Bouguenec C."/>
            <person name="Lescat M."/>
            <person name="Mangenot S."/>
            <person name="Martinez-Jehanne V."/>
            <person name="Matic I."/>
            <person name="Nassif X."/>
            <person name="Oztas S."/>
            <person name="Petit M.A."/>
            <person name="Pichon C."/>
            <person name="Rouy Z."/>
            <person name="Ruf C.S."/>
            <person name="Schneider D."/>
            <person name="Tourret J."/>
            <person name="Vacherie B."/>
            <person name="Vallenet D."/>
            <person name="Medigue C."/>
            <person name="Rocha E.P.C."/>
            <person name="Denamur E."/>
        </authorList>
    </citation>
    <scope>NUCLEOTIDE SEQUENCE [LARGE SCALE GENOMIC DNA]</scope>
    <source>
        <strain evidence="2">ATCC 35469 / DSM 13698 / BCRC 15582 / CCUG 18766 / IAM 14443 / JCM 21226 / LMG 7866 / NBRC 102419 / NCTC 12128 / CDC 0568-73</strain>
    </source>
</reference>
<dbReference type="OrthoDB" id="1550976at2"/>
<evidence type="ECO:0008006" key="3">
    <source>
        <dbReference type="Google" id="ProtNLM"/>
    </source>
</evidence>
<dbReference type="Gene3D" id="3.40.50.300">
    <property type="entry name" value="P-loop containing nucleotide triphosphate hydrolases"/>
    <property type="match status" value="1"/>
</dbReference>
<gene>
    <name evidence="1" type="primary">yggC</name>
    <name evidence="1" type="ordered locus">EFER_2860</name>
</gene>
<protein>
    <recommendedName>
        <fullName evidence="3">Nucleoside/nucleotide kinase family protein</fullName>
    </recommendedName>
</protein>
<accession>B7LPD6</accession>
<keyword evidence="2" id="KW-1185">Reference proteome</keyword>
<evidence type="ECO:0000313" key="1">
    <source>
        <dbReference type="EMBL" id="CAQ90353.1"/>
    </source>
</evidence>
<dbReference type="SUPFAM" id="SSF52540">
    <property type="entry name" value="P-loop containing nucleoside triphosphate hydrolases"/>
    <property type="match status" value="1"/>
</dbReference>
<dbReference type="NCBIfam" id="NF006745">
    <property type="entry name" value="PRK09270.1-4"/>
    <property type="match status" value="1"/>
</dbReference>
<dbReference type="InterPro" id="IPR027417">
    <property type="entry name" value="P-loop_NTPase"/>
</dbReference>
<evidence type="ECO:0000313" key="2">
    <source>
        <dbReference type="Proteomes" id="UP000000745"/>
    </source>
</evidence>
<dbReference type="KEGG" id="efe:EFER_2860"/>
<dbReference type="HOGENOM" id="CLU_067202_2_0_6"/>
<dbReference type="EMBL" id="CU928158">
    <property type="protein sequence ID" value="CAQ90353.1"/>
    <property type="molecule type" value="Genomic_DNA"/>
</dbReference>
<dbReference type="GeneID" id="75060520"/>
<organism evidence="1 2">
    <name type="scientific">Escherichia fergusonii (strain ATCC 35469 / DSM 13698 / CCUG 18766 / IAM 14443 / JCM 21226 / LMG 7866 / NBRC 102419 / NCTC 12128 / CDC 0568-73)</name>
    <dbReference type="NCBI Taxonomy" id="585054"/>
    <lineage>
        <taxon>Bacteria</taxon>
        <taxon>Pseudomonadati</taxon>
        <taxon>Pseudomonadota</taxon>
        <taxon>Gammaproteobacteria</taxon>
        <taxon>Enterobacterales</taxon>
        <taxon>Enterobacteriaceae</taxon>
        <taxon>Escherichia</taxon>
    </lineage>
</organism>
<proteinExistence type="predicted"/>
<dbReference type="Proteomes" id="UP000000745">
    <property type="component" value="Chromosome"/>
</dbReference>
<dbReference type="PANTHER" id="PTHR10285">
    <property type="entry name" value="URIDINE KINASE"/>
    <property type="match status" value="1"/>
</dbReference>
<name>B7LPD6_ESCF3</name>
<sequence>MKIELTVNGLKVQAQYPNEEIENVHKPLLRMLAALQTVNPQRRTVVFLCAPPGTGKSTLTTFWEYLAQQDPELPAIQTLPMDGFHHYNSWLDAHQLRSFKGAPETFDVAKLAENLRQVMEGDCMWPQYDRQKHDPVEDALHVTAPLVIVEGNWLLLDDEKWRALASFCDFSVFIHAPVQILRERLISRKIAGGLSRDEAEAFYARTDGPNVERVLLNSCQANLILEMTEEGRYNFIS</sequence>
<dbReference type="RefSeq" id="WP_000687720.1">
    <property type="nucleotide sequence ID" value="NC_011740.1"/>
</dbReference>
<dbReference type="AlphaFoldDB" id="B7LPD6"/>
<dbReference type="NCBIfam" id="NF006742">
    <property type="entry name" value="PRK09270.1-1"/>
    <property type="match status" value="1"/>
</dbReference>